<proteinExistence type="inferred from homology"/>
<evidence type="ECO:0000256" key="3">
    <source>
        <dbReference type="ARBA" id="ARBA00022630"/>
    </source>
</evidence>
<dbReference type="GO" id="GO:0046872">
    <property type="term" value="F:metal ion binding"/>
    <property type="evidence" value="ECO:0007669"/>
    <property type="project" value="UniProtKB-UniRule"/>
</dbReference>
<feature type="binding site" evidence="11">
    <location>
        <position position="305"/>
    </location>
    <ligand>
        <name>Mg(2+)</name>
        <dbReference type="ChEBI" id="CHEBI:18420"/>
    </ligand>
</feature>
<comment type="catalytic activity">
    <reaction evidence="9 10">
        <text>L-threonyl-[protein] + FAD = FMN-L-threonyl-[protein] + AMP + H(+)</text>
        <dbReference type="Rhea" id="RHEA:36847"/>
        <dbReference type="Rhea" id="RHEA-COMP:11060"/>
        <dbReference type="Rhea" id="RHEA-COMP:11061"/>
        <dbReference type="ChEBI" id="CHEBI:15378"/>
        <dbReference type="ChEBI" id="CHEBI:30013"/>
        <dbReference type="ChEBI" id="CHEBI:57692"/>
        <dbReference type="ChEBI" id="CHEBI:74257"/>
        <dbReference type="ChEBI" id="CHEBI:456215"/>
        <dbReference type="EC" id="2.7.1.180"/>
    </reaction>
</comment>
<evidence type="ECO:0000256" key="7">
    <source>
        <dbReference type="ARBA" id="ARBA00022842"/>
    </source>
</evidence>
<dbReference type="InterPro" id="IPR003374">
    <property type="entry name" value="ApbE-like_sf"/>
</dbReference>
<dbReference type="Proteomes" id="UP000268229">
    <property type="component" value="Chromosome"/>
</dbReference>
<protein>
    <recommendedName>
        <fullName evidence="2 10">FAD:protein FMN transferase</fullName>
        <ecNumber evidence="1 10">2.7.1.180</ecNumber>
    </recommendedName>
    <alternativeName>
        <fullName evidence="8 10">Flavin transferase</fullName>
    </alternativeName>
</protein>
<comment type="cofactor">
    <cofactor evidence="11">
        <name>Mg(2+)</name>
        <dbReference type="ChEBI" id="CHEBI:18420"/>
    </cofactor>
    <cofactor evidence="11">
        <name>Mn(2+)</name>
        <dbReference type="ChEBI" id="CHEBI:29035"/>
    </cofactor>
    <text evidence="11">Magnesium. Can also use manganese.</text>
</comment>
<evidence type="ECO:0000313" key="12">
    <source>
        <dbReference type="EMBL" id="VEJ21756.1"/>
    </source>
</evidence>
<accession>A0A448UCX6</accession>
<keyword evidence="7 10" id="KW-0460">Magnesium</keyword>
<reference evidence="12 13" key="1">
    <citation type="submission" date="2018-12" db="EMBL/GenBank/DDBJ databases">
        <authorList>
            <consortium name="Pathogen Informatics"/>
        </authorList>
    </citation>
    <scope>NUCLEOTIDE SEQUENCE [LARGE SCALE GENOMIC DNA]</scope>
    <source>
        <strain evidence="12 13">NCTC12227</strain>
    </source>
</reference>
<keyword evidence="12" id="KW-0449">Lipoprotein</keyword>
<dbReference type="RefSeq" id="WP_126304890.1">
    <property type="nucleotide sequence ID" value="NZ_LR134516.1"/>
</dbReference>
<feature type="binding site" evidence="11">
    <location>
        <position position="301"/>
    </location>
    <ligand>
        <name>Mg(2+)</name>
        <dbReference type="ChEBI" id="CHEBI:18420"/>
    </ligand>
</feature>
<dbReference type="STRING" id="326522.BWD08_09325"/>
<evidence type="ECO:0000256" key="11">
    <source>
        <dbReference type="PIRSR" id="PIRSR006268-2"/>
    </source>
</evidence>
<keyword evidence="3 10" id="KW-0285">Flavoprotein</keyword>
<feature type="binding site" evidence="11">
    <location>
        <position position="192"/>
    </location>
    <ligand>
        <name>Mg(2+)</name>
        <dbReference type="ChEBI" id="CHEBI:18420"/>
    </ligand>
</feature>
<dbReference type="InterPro" id="IPR024932">
    <property type="entry name" value="ApbE"/>
</dbReference>
<dbReference type="PANTHER" id="PTHR30040:SF2">
    <property type="entry name" value="FAD:PROTEIN FMN TRANSFERASE"/>
    <property type="match status" value="1"/>
</dbReference>
<evidence type="ECO:0000256" key="5">
    <source>
        <dbReference type="ARBA" id="ARBA00022723"/>
    </source>
</evidence>
<evidence type="ECO:0000256" key="2">
    <source>
        <dbReference type="ARBA" id="ARBA00016337"/>
    </source>
</evidence>
<dbReference type="InterPro" id="IPR006311">
    <property type="entry name" value="TAT_signal"/>
</dbReference>
<dbReference type="AlphaFoldDB" id="A0A448UCX6"/>
<evidence type="ECO:0000256" key="4">
    <source>
        <dbReference type="ARBA" id="ARBA00022679"/>
    </source>
</evidence>
<keyword evidence="13" id="KW-1185">Reference proteome</keyword>
<evidence type="ECO:0000256" key="6">
    <source>
        <dbReference type="ARBA" id="ARBA00022827"/>
    </source>
</evidence>
<dbReference type="PIRSF" id="PIRSF006268">
    <property type="entry name" value="ApbE"/>
    <property type="match status" value="1"/>
</dbReference>
<keyword evidence="6 10" id="KW-0274">FAD</keyword>
<organism evidence="12 13">
    <name type="scientific">Neisseria animaloris</name>
    <dbReference type="NCBI Taxonomy" id="326522"/>
    <lineage>
        <taxon>Bacteria</taxon>
        <taxon>Pseudomonadati</taxon>
        <taxon>Pseudomonadota</taxon>
        <taxon>Betaproteobacteria</taxon>
        <taxon>Neisseriales</taxon>
        <taxon>Neisseriaceae</taxon>
        <taxon>Neisseria</taxon>
    </lineage>
</organism>
<dbReference type="Pfam" id="PF02424">
    <property type="entry name" value="ApbE"/>
    <property type="match status" value="1"/>
</dbReference>
<keyword evidence="5 10" id="KW-0479">Metal-binding</keyword>
<dbReference type="GO" id="GO:0016740">
    <property type="term" value="F:transferase activity"/>
    <property type="evidence" value="ECO:0007669"/>
    <property type="project" value="UniProtKB-UniRule"/>
</dbReference>
<sequence>MNTRLTRRRFIGITAAVVGLASVPFIRHGRNGTIPLQTAEAVPEPTVWRGIALGADAEMRLYHPDRRFAETLIGKAVAEIKRLEKIFSLYRDDSALSLLNQTGRLNRPPADLLALLSQSRNMHRLTQGAFNPAVQPLWNLYAEHFALHPHSRTAPAQTALQKTLALVDFNAVSFDSRSVSFAKPGMALSFNGIAQGYITDRITDMFRHAGLEQALVDLGEIRGLDQTRSRTWRAGIRNPDDETAVLMNVPLQNQALATSGGYGTYMDEAGRFTHLFDPHTGSSTPRYHSVSVTAETAAVADALSTAFSVSSRKNIQAAAEQTTGLGIWLVERKGMLEKL</sequence>
<dbReference type="Gene3D" id="3.10.520.10">
    <property type="entry name" value="ApbE-like domains"/>
    <property type="match status" value="1"/>
</dbReference>
<comment type="similarity">
    <text evidence="10">Belongs to the ApbE family.</text>
</comment>
<keyword evidence="4 10" id="KW-0808">Transferase</keyword>
<evidence type="ECO:0000256" key="10">
    <source>
        <dbReference type="PIRNR" id="PIRNR006268"/>
    </source>
</evidence>
<dbReference type="PROSITE" id="PS51318">
    <property type="entry name" value="TAT"/>
    <property type="match status" value="1"/>
</dbReference>
<dbReference type="SUPFAM" id="SSF143631">
    <property type="entry name" value="ApbE-like"/>
    <property type="match status" value="1"/>
</dbReference>
<evidence type="ECO:0000256" key="8">
    <source>
        <dbReference type="ARBA" id="ARBA00031306"/>
    </source>
</evidence>
<name>A0A448UCX6_9NEIS</name>
<evidence type="ECO:0000256" key="1">
    <source>
        <dbReference type="ARBA" id="ARBA00011955"/>
    </source>
</evidence>
<dbReference type="EC" id="2.7.1.180" evidence="1 10"/>
<dbReference type="KEGG" id="nani:NCTC12227_01511"/>
<evidence type="ECO:0000256" key="9">
    <source>
        <dbReference type="ARBA" id="ARBA00048540"/>
    </source>
</evidence>
<dbReference type="EMBL" id="LR134516">
    <property type="protein sequence ID" value="VEJ21756.1"/>
    <property type="molecule type" value="Genomic_DNA"/>
</dbReference>
<dbReference type="OrthoDB" id="9778595at2"/>
<gene>
    <name evidence="12" type="ORF">NCTC12227_01511</name>
</gene>
<evidence type="ECO:0000313" key="13">
    <source>
        <dbReference type="Proteomes" id="UP000268229"/>
    </source>
</evidence>
<dbReference type="PANTHER" id="PTHR30040">
    <property type="entry name" value="THIAMINE BIOSYNTHESIS LIPOPROTEIN APBE"/>
    <property type="match status" value="1"/>
</dbReference>